<dbReference type="InterPro" id="IPR014031">
    <property type="entry name" value="Ketoacyl_synth_C"/>
</dbReference>
<dbReference type="InterPro" id="IPR057326">
    <property type="entry name" value="KR_dom"/>
</dbReference>
<dbReference type="Pfam" id="PF23114">
    <property type="entry name" value="NAD-bd_HRPKS_sdrA"/>
    <property type="match status" value="1"/>
</dbReference>
<dbReference type="Gene3D" id="3.90.180.10">
    <property type="entry name" value="Medium-chain alcohol dehydrogenases, catalytic domain"/>
    <property type="match status" value="1"/>
</dbReference>
<dbReference type="InterPro" id="IPR029063">
    <property type="entry name" value="SAM-dependent_MTases_sf"/>
</dbReference>
<dbReference type="PROSITE" id="PS00012">
    <property type="entry name" value="PHOSPHOPANTETHEINE"/>
    <property type="match status" value="1"/>
</dbReference>
<evidence type="ECO:0000259" key="12">
    <source>
        <dbReference type="PROSITE" id="PS52019"/>
    </source>
</evidence>
<name>A0A364L9T7_TALAM</name>
<evidence type="ECO:0000256" key="3">
    <source>
        <dbReference type="ARBA" id="ARBA00022553"/>
    </source>
</evidence>
<dbReference type="PANTHER" id="PTHR43775:SF29">
    <property type="entry name" value="ASPERFURANONE POLYKETIDE SYNTHASE AFOG-RELATED"/>
    <property type="match status" value="1"/>
</dbReference>
<dbReference type="SMART" id="SM00829">
    <property type="entry name" value="PKS_ER"/>
    <property type="match status" value="1"/>
</dbReference>
<dbReference type="STRING" id="1196081.A0A364L9T7"/>
<dbReference type="InterPro" id="IPR036736">
    <property type="entry name" value="ACP-like_sf"/>
</dbReference>
<feature type="active site" description="Proton donor; for dehydratase activity" evidence="9">
    <location>
        <position position="1146"/>
    </location>
</feature>
<evidence type="ECO:0000313" key="13">
    <source>
        <dbReference type="EMBL" id="RAO72580.1"/>
    </source>
</evidence>
<dbReference type="Gene3D" id="3.10.129.110">
    <property type="entry name" value="Polyketide synthase dehydratase"/>
    <property type="match status" value="1"/>
</dbReference>
<feature type="domain" description="PKS/mFAS DH" evidence="12">
    <location>
        <begin position="920"/>
        <end position="1239"/>
    </location>
</feature>
<dbReference type="GO" id="GO:0006633">
    <property type="term" value="P:fatty acid biosynthetic process"/>
    <property type="evidence" value="ECO:0007669"/>
    <property type="project" value="TreeGrafter"/>
</dbReference>
<feature type="domain" description="Ketosynthase family 3 (KS3)" evidence="11">
    <location>
        <begin position="4"/>
        <end position="414"/>
    </location>
</feature>
<evidence type="ECO:0000313" key="14">
    <source>
        <dbReference type="Proteomes" id="UP000249363"/>
    </source>
</evidence>
<dbReference type="Pfam" id="PF13602">
    <property type="entry name" value="ADH_zinc_N_2"/>
    <property type="match status" value="1"/>
</dbReference>
<dbReference type="InterPro" id="IPR016036">
    <property type="entry name" value="Malonyl_transacylase_ACP-bd"/>
</dbReference>
<dbReference type="InterPro" id="IPR042104">
    <property type="entry name" value="PKS_dehydratase_sf"/>
</dbReference>
<dbReference type="CDD" id="cd00833">
    <property type="entry name" value="PKS"/>
    <property type="match status" value="1"/>
</dbReference>
<dbReference type="GO" id="GO:0031177">
    <property type="term" value="F:phosphopantetheine binding"/>
    <property type="evidence" value="ECO:0007669"/>
    <property type="project" value="InterPro"/>
</dbReference>
<keyword evidence="8" id="KW-0012">Acyltransferase</keyword>
<organism evidence="13 14">
    <name type="scientific">Talaromyces amestolkiae</name>
    <dbReference type="NCBI Taxonomy" id="1196081"/>
    <lineage>
        <taxon>Eukaryota</taxon>
        <taxon>Fungi</taxon>
        <taxon>Dikarya</taxon>
        <taxon>Ascomycota</taxon>
        <taxon>Pezizomycotina</taxon>
        <taxon>Eurotiomycetes</taxon>
        <taxon>Eurotiomycetidae</taxon>
        <taxon>Eurotiales</taxon>
        <taxon>Trichocomaceae</taxon>
        <taxon>Talaromyces</taxon>
        <taxon>Talaromyces sect. Talaromyces</taxon>
    </lineage>
</organism>
<reference evidence="13 14" key="1">
    <citation type="journal article" date="2017" name="Biotechnol. Biofuels">
        <title>Differential beta-glucosidase expression as a function of carbon source availability in Talaromyces amestolkiae: a genomic and proteomic approach.</title>
        <authorList>
            <person name="de Eugenio L.I."/>
            <person name="Mendez-Liter J.A."/>
            <person name="Nieto-Dominguez M."/>
            <person name="Alonso L."/>
            <person name="Gil-Munoz J."/>
            <person name="Barriuso J."/>
            <person name="Prieto A."/>
            <person name="Martinez M.J."/>
        </authorList>
    </citation>
    <scope>NUCLEOTIDE SEQUENCE [LARGE SCALE GENOMIC DNA]</scope>
    <source>
        <strain evidence="13 14">CIB</strain>
    </source>
</reference>
<evidence type="ECO:0000256" key="6">
    <source>
        <dbReference type="ARBA" id="ARBA00023002"/>
    </source>
</evidence>
<dbReference type="SUPFAM" id="SSF53335">
    <property type="entry name" value="S-adenosyl-L-methionine-dependent methyltransferases"/>
    <property type="match status" value="1"/>
</dbReference>
<sequence>MASQVPIAIIGMSCRFSGDATSPEKLWKLCAESKSGWSKIPEDRFNLDAFYHPNGQKLDTLNIKGGHFLKEDVALFDAHFFNYTSDLAAAIDPQFRLQLESTYEAMESAGLTMNDVKGSNTSVFAGTFFGDYSDMNIRDPETLPRALLVGVGSAMASNRISHFYDLRGPTCQSLANGESDMSIVGASNVILNPDNFMVMSSSFLSEAGRCFAFDSRASGYGRGEGTATVIVKRLDDALKNGDPIRAIVRSTAVNQDGKTETITTPSPEAQTALIRQCYAQAGLDPALTTYFEAHGTGTPTGDPIEARAVASNFSNTRKAFGSGPLKIGSVKTNIGHTETVSGLASIIKVVMALEKEQIPPSINFEKPNPNIPFEEYNLQVATRLDSWSPVNGIRRASINNFGYGGANAHVVVEDYQSFLSSTKQITNGSITRNLSETIDQAPSSKVFVLSAKDEQAALKMASDLKQHLLEIQPEDERRYLDNLAYTLGQRRTRFPWVSSHSARSIMGLVQALDSVKMKPAKAIEPPKIGFVFTGQGAQWWAMGRELIEAYPVYKQSVLEAEGYLREFGCQWSLIDELTRSPETTNVNELAFSTPLCAVLQISLVRLLASWGIKPQAITSHSSGEVAAAYAAGALTLRSAMAIVFARGQVAGRKIPGVIETSGGMVATGLGPEALEKYIARVTSGQVMVACLNSPSSTTASGDAAAVEELESLLKQDDIFARRLKINAAYHSHHMQVLAAPYLEWLQKLFGPQEHMNQDVIYSSPTTGKRETSGRMISDPQHWVNSFANPVRFVESFHNMCFSDSTATTSDVDIVIEVGPHAALGGPIQEIIAQPNFHGCKVGYLPTLVRKNDAVDTMQALAASLVKAGYPVNMEAVNFPTGQRNTEVLYDLPSYPWTHKTRHWSEPRVNKTHRHRAHAANDLLGSLVLGTNMTRPSWRHVIRLNDLPWLRDHVVQSTMLYPGAGFICMAIEGASQLAQDRGDQVSGYELRDIEVLKGLQIPDTSEGIEVQLTLEPCNDKAIYASGCQEFHVYSVDSQENWTEHCKGLIHVETTSSDDQQTLIALKSRLSQLSLHKPVEEYRKNINPMDVYDAMHFVQICHGPIFQNLESIKVNGRQSIASFSVADTAATMPYRHESDYIVHPTTIDSLFQAAYAGYIAVPDANMSASFIPRVIKKLYVAHNIPKVAGHKFTAYCDVVSFTQRGFDTDLLVTGEKEDGSKTPLLKIDHYITQSLGNVKSMTGDAYNKLSTLHWGPDLSLPNEAYLEKRLGFESEALTNLKRVCLHYIQDAIDALTIADVAQLKSHHKKYYVWIKLQRELALQNKLADNSSEWLNDSPAQRAALIDQLLASGKVGEDVCRYGPHILSILRGELDPSDLIQEDVKKPVTTLNSSQSANFHAQVAEYVRLYTHQNPRSKIFEIGGGAGTVTTTILDAIGVESDFSADSYTFTESEAKLVSDAEEKFGSYAGLVQCKQFIAEQDISKQGFETGVYNLIILSDTQQIAGNPEANLKNIRRLLSPNGRILILEEGKLPFILGLFPDPWTTGDDDERSGLNSSTGNWAPVLKSSGFSSVEATIPESRNKAFSSVRMIVARAEETSIPSYALNVALVLGSKATPPAWVANLKVAVSEFIQGEITVEPLESLDPSGRICIYLGDIEHSILKNPSREEFEAVKNLCVKSKGLIWVTRGGAVDCQNLDASLSQGFLRTLRTEYAGKRAITLDLDPETEAYSEISIKTLAAIFRKSFDYTQKGNPMDFEYAERNGTINVPRFYKDLERNSLYFPDPAQPQAPKPGQFFQEGRPLRLQVGTPGLLDTLSFCDDLDALKDLPDGFIEIEPKVFGVNFRDVMTAMGQLQSDFMGFECSGVVKQISQAATESGLKVGDRVTTLMKGHYSSAVRVPWTSAVRIPDTIGYDIAASLPMAYATAYISLLEMARLERGEKVLIHAAMGGVGQAAINLAKNVGAEIFATVGSAEKREALISHYGIPDDHIFSSRSTSFATGVHAATGGKGVDVVLNSLSGSLLQESFDCLAQFGRFVEIGKRDLELNNSLQMQTFTRNVSFYSLDLIQLEDHKGHIINRVMKEVIRLFDQGAIATAIPFTTYPLSEIGKPFRLMQAGRHMGRIVVTVEPDIIPKKPTAQIDPQSSYLVVGGLGGIGRSVCQWLAQRGAKNIIVLSRSANAEKIRPFAEEMQHMGCKIYPVASDISDSVSMARALEDCRSNMPPVRGVIQGAMVLQDSIMEQMTVDQYMAAIRPKVQGTWNLHEQFLGQDLDFFVMLSSLSGIVGLPSQCNYAAGGSYEDALARYRITRGLPAAVVDIGVVQAVGVVAENQDLAEGLRRLGYKPLIEDHVLTAIESIIADPPKSQVLIGLDGADWESSGLIRDSRFTALKVRDSAQSNGGGAGAGSAGELSSLLANASSKEAAVTAVAESISKKLVEIFLMAEEDVDPSKPPTTYGVDSLSAVELRNMLSLKAGAEISIFKIMQSASITDLAASVVASSSFVDPSLLTK</sequence>
<dbReference type="Pfam" id="PF02801">
    <property type="entry name" value="Ketoacyl-synt_C"/>
    <property type="match status" value="1"/>
</dbReference>
<dbReference type="InterPro" id="IPR020807">
    <property type="entry name" value="PKS_DH"/>
</dbReference>
<feature type="region of interest" description="N-terminal hotdog fold" evidence="9">
    <location>
        <begin position="920"/>
        <end position="1055"/>
    </location>
</feature>
<dbReference type="Gene3D" id="3.40.50.720">
    <property type="entry name" value="NAD(P)-binding Rossmann-like Domain"/>
    <property type="match status" value="1"/>
</dbReference>
<keyword evidence="14" id="KW-1185">Reference proteome</keyword>
<dbReference type="Pfam" id="PF14765">
    <property type="entry name" value="PS-DH"/>
    <property type="match status" value="1"/>
</dbReference>
<dbReference type="InterPro" id="IPR014043">
    <property type="entry name" value="Acyl_transferase_dom"/>
</dbReference>
<keyword evidence="3" id="KW-0597">Phosphoprotein</keyword>
<dbReference type="InterPro" id="IPR020841">
    <property type="entry name" value="PKS_Beta-ketoAc_synthase_dom"/>
</dbReference>
<dbReference type="InterPro" id="IPR032821">
    <property type="entry name" value="PKS_assoc"/>
</dbReference>
<dbReference type="Gene3D" id="3.40.50.150">
    <property type="entry name" value="Vaccinia Virus protein VP39"/>
    <property type="match status" value="1"/>
</dbReference>
<dbReference type="Proteomes" id="UP000249363">
    <property type="component" value="Unassembled WGS sequence"/>
</dbReference>
<dbReference type="Pfam" id="PF00698">
    <property type="entry name" value="Acyl_transf_1"/>
    <property type="match status" value="1"/>
</dbReference>
<gene>
    <name evidence="13" type="ORF">BHQ10_008592</name>
</gene>
<dbReference type="InterPro" id="IPR006162">
    <property type="entry name" value="Ppantetheine_attach_site"/>
</dbReference>
<evidence type="ECO:0000256" key="8">
    <source>
        <dbReference type="ARBA" id="ARBA00023315"/>
    </source>
</evidence>
<dbReference type="PROSITE" id="PS52019">
    <property type="entry name" value="PKS_MFAS_DH"/>
    <property type="match status" value="1"/>
</dbReference>
<dbReference type="SMART" id="SM00825">
    <property type="entry name" value="PKS_KS"/>
    <property type="match status" value="1"/>
</dbReference>
<comment type="pathway">
    <text evidence="1">Secondary metabolite biosynthesis.</text>
</comment>
<dbReference type="InterPro" id="IPR009081">
    <property type="entry name" value="PP-bd_ACP"/>
</dbReference>
<dbReference type="GO" id="GO:0016491">
    <property type="term" value="F:oxidoreductase activity"/>
    <property type="evidence" value="ECO:0007669"/>
    <property type="project" value="UniProtKB-KW"/>
</dbReference>
<dbReference type="InterPro" id="IPR011032">
    <property type="entry name" value="GroES-like_sf"/>
</dbReference>
<dbReference type="OrthoDB" id="329835at2759"/>
<dbReference type="Pfam" id="PF00109">
    <property type="entry name" value="ketoacyl-synt"/>
    <property type="match status" value="1"/>
</dbReference>
<dbReference type="InterPro" id="IPR049552">
    <property type="entry name" value="PKS_DH_N"/>
</dbReference>
<dbReference type="PROSITE" id="PS52004">
    <property type="entry name" value="KS3_2"/>
    <property type="match status" value="1"/>
</dbReference>
<proteinExistence type="predicted"/>
<dbReference type="InterPro" id="IPR049900">
    <property type="entry name" value="PKS_mFAS_DH"/>
</dbReference>
<dbReference type="SUPFAM" id="SSF53901">
    <property type="entry name" value="Thiolase-like"/>
    <property type="match status" value="1"/>
</dbReference>
<keyword evidence="7" id="KW-0511">Multifunctional enzyme</keyword>
<keyword evidence="2" id="KW-0596">Phosphopantetheine</keyword>
<dbReference type="CDD" id="cd05195">
    <property type="entry name" value="enoyl_red"/>
    <property type="match status" value="1"/>
</dbReference>
<dbReference type="FunFam" id="3.40.50.720:FF:000209">
    <property type="entry name" value="Polyketide synthase Pks12"/>
    <property type="match status" value="1"/>
</dbReference>
<dbReference type="SMART" id="SM00827">
    <property type="entry name" value="PKS_AT"/>
    <property type="match status" value="1"/>
</dbReference>
<feature type="domain" description="Carrier" evidence="10">
    <location>
        <begin position="2415"/>
        <end position="2496"/>
    </location>
</feature>
<dbReference type="InterPro" id="IPR036291">
    <property type="entry name" value="NAD(P)-bd_dom_sf"/>
</dbReference>
<evidence type="ECO:0000259" key="11">
    <source>
        <dbReference type="PROSITE" id="PS52004"/>
    </source>
</evidence>
<keyword evidence="6" id="KW-0560">Oxidoreductase</keyword>
<feature type="region of interest" description="C-terminal hotdog fold" evidence="9">
    <location>
        <begin position="1078"/>
        <end position="1239"/>
    </location>
</feature>
<evidence type="ECO:0000256" key="9">
    <source>
        <dbReference type="PROSITE-ProRule" id="PRU01363"/>
    </source>
</evidence>
<dbReference type="InterPro" id="IPR001227">
    <property type="entry name" value="Ac_transferase_dom_sf"/>
</dbReference>
<dbReference type="InterPro" id="IPR016039">
    <property type="entry name" value="Thiolase-like"/>
</dbReference>
<dbReference type="SUPFAM" id="SSF51735">
    <property type="entry name" value="NAD(P)-binding Rossmann-fold domains"/>
    <property type="match status" value="2"/>
</dbReference>
<dbReference type="GeneID" id="63797806"/>
<dbReference type="SMART" id="SM00823">
    <property type="entry name" value="PKS_PP"/>
    <property type="match status" value="1"/>
</dbReference>
<dbReference type="RefSeq" id="XP_040737094.1">
    <property type="nucleotide sequence ID" value="XM_040881414.1"/>
</dbReference>
<dbReference type="Gene3D" id="3.40.366.10">
    <property type="entry name" value="Malonyl-Coenzyme A Acyl Carrier Protein, domain 2"/>
    <property type="match status" value="1"/>
</dbReference>
<accession>A0A364L9T7</accession>
<dbReference type="Gene3D" id="3.30.70.3290">
    <property type="match status" value="1"/>
</dbReference>
<dbReference type="Pfam" id="PF08242">
    <property type="entry name" value="Methyltransf_12"/>
    <property type="match status" value="1"/>
</dbReference>
<evidence type="ECO:0000259" key="10">
    <source>
        <dbReference type="PROSITE" id="PS50075"/>
    </source>
</evidence>
<evidence type="ECO:0000256" key="1">
    <source>
        <dbReference type="ARBA" id="ARBA00005179"/>
    </source>
</evidence>
<dbReference type="InterPro" id="IPR013217">
    <property type="entry name" value="Methyltransf_12"/>
</dbReference>
<dbReference type="Pfam" id="PF23297">
    <property type="entry name" value="ACP_SdgA_C"/>
    <property type="match status" value="1"/>
</dbReference>
<dbReference type="InterPro" id="IPR049551">
    <property type="entry name" value="PKS_DH_C"/>
</dbReference>
<dbReference type="InterPro" id="IPR014030">
    <property type="entry name" value="Ketoacyl_synth_N"/>
</dbReference>
<dbReference type="InterPro" id="IPR016035">
    <property type="entry name" value="Acyl_Trfase/lysoPLipase"/>
</dbReference>
<dbReference type="SMART" id="SM00826">
    <property type="entry name" value="PKS_DH"/>
    <property type="match status" value="1"/>
</dbReference>
<feature type="active site" description="Proton acceptor; for dehydratase activity" evidence="9">
    <location>
        <position position="952"/>
    </location>
</feature>
<dbReference type="Pfam" id="PF21089">
    <property type="entry name" value="PKS_DH_N"/>
    <property type="match status" value="1"/>
</dbReference>
<dbReference type="SUPFAM" id="SSF52151">
    <property type="entry name" value="FabD/lysophospholipase-like"/>
    <property type="match status" value="1"/>
</dbReference>
<evidence type="ECO:0000256" key="2">
    <source>
        <dbReference type="ARBA" id="ARBA00022450"/>
    </source>
</evidence>
<dbReference type="Pfam" id="PF08659">
    <property type="entry name" value="KR"/>
    <property type="match status" value="1"/>
</dbReference>
<dbReference type="Gene3D" id="3.40.47.10">
    <property type="match status" value="1"/>
</dbReference>
<dbReference type="GO" id="GO:0030639">
    <property type="term" value="P:polyketide biosynthetic process"/>
    <property type="evidence" value="ECO:0007669"/>
    <property type="project" value="UniProtKB-ARBA"/>
</dbReference>
<dbReference type="InterPro" id="IPR013968">
    <property type="entry name" value="PKS_KR"/>
</dbReference>
<evidence type="ECO:0000256" key="4">
    <source>
        <dbReference type="ARBA" id="ARBA00022679"/>
    </source>
</evidence>
<dbReference type="GO" id="GO:1901336">
    <property type="term" value="P:lactone biosynthetic process"/>
    <property type="evidence" value="ECO:0007669"/>
    <property type="project" value="UniProtKB-ARBA"/>
</dbReference>
<dbReference type="Pfam" id="PF16197">
    <property type="entry name" value="KAsynt_C_assoc"/>
    <property type="match status" value="1"/>
</dbReference>
<dbReference type="GO" id="GO:0004312">
    <property type="term" value="F:fatty acid synthase activity"/>
    <property type="evidence" value="ECO:0007669"/>
    <property type="project" value="TreeGrafter"/>
</dbReference>
<dbReference type="SUPFAM" id="SSF55048">
    <property type="entry name" value="Probable ACP-binding domain of malonyl-CoA ACP transacylase"/>
    <property type="match status" value="1"/>
</dbReference>
<evidence type="ECO:0000256" key="7">
    <source>
        <dbReference type="ARBA" id="ARBA00023268"/>
    </source>
</evidence>
<dbReference type="InterPro" id="IPR050091">
    <property type="entry name" value="PKS_NRPS_Biosynth_Enz"/>
</dbReference>
<keyword evidence="4" id="KW-0808">Transferase</keyword>
<dbReference type="InterPro" id="IPR056501">
    <property type="entry name" value="NAD-bd_HRPKS_sdrA"/>
</dbReference>
<dbReference type="PANTHER" id="PTHR43775">
    <property type="entry name" value="FATTY ACID SYNTHASE"/>
    <property type="match status" value="1"/>
</dbReference>
<dbReference type="SMART" id="SM00822">
    <property type="entry name" value="PKS_KR"/>
    <property type="match status" value="1"/>
</dbReference>
<comment type="caution">
    <text evidence="13">The sequence shown here is derived from an EMBL/GenBank/DDBJ whole genome shotgun (WGS) entry which is preliminary data.</text>
</comment>
<dbReference type="Gene3D" id="1.10.1200.10">
    <property type="entry name" value="ACP-like"/>
    <property type="match status" value="1"/>
</dbReference>
<protein>
    <submittedName>
        <fullName evidence="13">Uncharacterized protein</fullName>
    </submittedName>
</protein>
<dbReference type="SUPFAM" id="SSF47336">
    <property type="entry name" value="ACP-like"/>
    <property type="match status" value="1"/>
</dbReference>
<dbReference type="EMBL" id="MIKG01000020">
    <property type="protein sequence ID" value="RAO72580.1"/>
    <property type="molecule type" value="Genomic_DNA"/>
</dbReference>
<dbReference type="SUPFAM" id="SSF50129">
    <property type="entry name" value="GroES-like"/>
    <property type="match status" value="1"/>
</dbReference>
<dbReference type="InterPro" id="IPR020843">
    <property type="entry name" value="ER"/>
</dbReference>
<evidence type="ECO:0000256" key="5">
    <source>
        <dbReference type="ARBA" id="ARBA00022857"/>
    </source>
</evidence>
<dbReference type="InterPro" id="IPR020806">
    <property type="entry name" value="PKS_PP-bd"/>
</dbReference>
<keyword evidence="5" id="KW-0521">NADP</keyword>
<dbReference type="PROSITE" id="PS50075">
    <property type="entry name" value="CARRIER"/>
    <property type="match status" value="1"/>
</dbReference>